<evidence type="ECO:0000256" key="5">
    <source>
        <dbReference type="ARBA" id="ARBA00022989"/>
    </source>
</evidence>
<accession>A0ABN2T496</accession>
<dbReference type="Pfam" id="PF07690">
    <property type="entry name" value="MFS_1"/>
    <property type="match status" value="1"/>
</dbReference>
<evidence type="ECO:0000259" key="8">
    <source>
        <dbReference type="PROSITE" id="PS50850"/>
    </source>
</evidence>
<keyword evidence="6 7" id="KW-0472">Membrane</keyword>
<evidence type="ECO:0000313" key="9">
    <source>
        <dbReference type="EMBL" id="GAA1998448.1"/>
    </source>
</evidence>
<feature type="transmembrane region" description="Helical" evidence="7">
    <location>
        <begin position="144"/>
        <end position="163"/>
    </location>
</feature>
<keyword evidence="2" id="KW-0813">Transport</keyword>
<dbReference type="RefSeq" id="WP_344661923.1">
    <property type="nucleotide sequence ID" value="NZ_BAAAQM010000062.1"/>
</dbReference>
<evidence type="ECO:0000256" key="3">
    <source>
        <dbReference type="ARBA" id="ARBA00022475"/>
    </source>
</evidence>
<dbReference type="Gene3D" id="1.20.1720.10">
    <property type="entry name" value="Multidrug resistance protein D"/>
    <property type="match status" value="1"/>
</dbReference>
<dbReference type="PANTHER" id="PTHR42718:SF46">
    <property type="entry name" value="BLR6921 PROTEIN"/>
    <property type="match status" value="1"/>
</dbReference>
<dbReference type="InterPro" id="IPR020846">
    <property type="entry name" value="MFS_dom"/>
</dbReference>
<keyword evidence="4 7" id="KW-0812">Transmembrane</keyword>
<feature type="transmembrane region" description="Helical" evidence="7">
    <location>
        <begin position="366"/>
        <end position="388"/>
    </location>
</feature>
<evidence type="ECO:0000256" key="2">
    <source>
        <dbReference type="ARBA" id="ARBA00022448"/>
    </source>
</evidence>
<dbReference type="Gene3D" id="1.20.1250.20">
    <property type="entry name" value="MFS general substrate transporter like domains"/>
    <property type="match status" value="1"/>
</dbReference>
<feature type="transmembrane region" description="Helical" evidence="7">
    <location>
        <begin position="203"/>
        <end position="223"/>
    </location>
</feature>
<evidence type="ECO:0000313" key="10">
    <source>
        <dbReference type="Proteomes" id="UP001499854"/>
    </source>
</evidence>
<comment type="subcellular location">
    <subcellularLocation>
        <location evidence="1">Cell membrane</location>
        <topology evidence="1">Multi-pass membrane protein</topology>
    </subcellularLocation>
</comment>
<feature type="domain" description="Major facilitator superfamily (MFS) profile" evidence="8">
    <location>
        <begin position="16"/>
        <end position="470"/>
    </location>
</feature>
<evidence type="ECO:0000256" key="1">
    <source>
        <dbReference type="ARBA" id="ARBA00004651"/>
    </source>
</evidence>
<gene>
    <name evidence="9" type="ORF">GCM10009838_74720</name>
</gene>
<feature type="transmembrane region" description="Helical" evidence="7">
    <location>
        <begin position="446"/>
        <end position="466"/>
    </location>
</feature>
<dbReference type="SUPFAM" id="SSF103473">
    <property type="entry name" value="MFS general substrate transporter"/>
    <property type="match status" value="1"/>
</dbReference>
<dbReference type="EMBL" id="BAAAQM010000062">
    <property type="protein sequence ID" value="GAA1998448.1"/>
    <property type="molecule type" value="Genomic_DNA"/>
</dbReference>
<comment type="caution">
    <text evidence="9">The sequence shown here is derived from an EMBL/GenBank/DDBJ whole genome shotgun (WGS) entry which is preliminary data.</text>
</comment>
<feature type="transmembrane region" description="Helical" evidence="7">
    <location>
        <begin position="15"/>
        <end position="38"/>
    </location>
</feature>
<feature type="transmembrane region" description="Helical" evidence="7">
    <location>
        <begin position="272"/>
        <end position="294"/>
    </location>
</feature>
<feature type="transmembrane region" description="Helical" evidence="7">
    <location>
        <begin position="409"/>
        <end position="426"/>
    </location>
</feature>
<feature type="transmembrane region" description="Helical" evidence="7">
    <location>
        <begin position="111"/>
        <end position="132"/>
    </location>
</feature>
<organism evidence="9 10">
    <name type="scientific">Catenulispora subtropica</name>
    <dbReference type="NCBI Taxonomy" id="450798"/>
    <lineage>
        <taxon>Bacteria</taxon>
        <taxon>Bacillati</taxon>
        <taxon>Actinomycetota</taxon>
        <taxon>Actinomycetes</taxon>
        <taxon>Catenulisporales</taxon>
        <taxon>Catenulisporaceae</taxon>
        <taxon>Catenulispora</taxon>
    </lineage>
</organism>
<feature type="transmembrane region" description="Helical" evidence="7">
    <location>
        <begin position="309"/>
        <end position="330"/>
    </location>
</feature>
<protein>
    <submittedName>
        <fullName evidence="9">MFS transporter</fullName>
    </submittedName>
</protein>
<evidence type="ECO:0000256" key="6">
    <source>
        <dbReference type="ARBA" id="ARBA00023136"/>
    </source>
</evidence>
<reference evidence="9 10" key="1">
    <citation type="journal article" date="2019" name="Int. J. Syst. Evol. Microbiol.">
        <title>The Global Catalogue of Microorganisms (GCM) 10K type strain sequencing project: providing services to taxonomists for standard genome sequencing and annotation.</title>
        <authorList>
            <consortium name="The Broad Institute Genomics Platform"/>
            <consortium name="The Broad Institute Genome Sequencing Center for Infectious Disease"/>
            <person name="Wu L."/>
            <person name="Ma J."/>
        </authorList>
    </citation>
    <scope>NUCLEOTIDE SEQUENCE [LARGE SCALE GENOMIC DNA]</scope>
    <source>
        <strain evidence="9 10">JCM 16013</strain>
    </source>
</reference>
<feature type="transmembrane region" description="Helical" evidence="7">
    <location>
        <begin position="235"/>
        <end position="251"/>
    </location>
</feature>
<keyword evidence="3" id="KW-1003">Cell membrane</keyword>
<name>A0ABN2T496_9ACTN</name>
<sequence>MSLESHVPSPGAKRLALAVIATSALMAVLDGSIVTVAMPTIQGDLGFSPAGLSWVMNGYLLAFGGLLLLAGRLGDLVGRKRMFLAGTAVFVAASALAGAASSPAMLVAARILQGVGGAASSGVSLGILVTLFTDSRERARALGVFAFTGAAGASIGQVLGGVLTDSLSWHWNFTINVPIGVLTLAAAAKAIPDDRGQGLRGGVDLLGALLVTSGLMLGIFTVVGTADHGWGSSRTLGLGALAAVLLAGFFVRQATAATPLMPLRILRSRSVVAANLVQMLMISAMFAFQIVVALDMQKVLGYGATETGLAMLPAALAIGGIALGVSARVIARFGARAVLITGLVLLAAALSLLLRLPVHAGYATDLLPTMLLIGGGGLAMPAAAGLGMAGSREEDAGLVSGLFNTTQQIGAAIGAAVLSTLAAGRTGHLLAEGRGAAEALAGGYKVAFGVGVVLLAAALVVAVGVLRPERGRPQDAEVVDETAADAELTVAAV</sequence>
<evidence type="ECO:0000256" key="7">
    <source>
        <dbReference type="SAM" id="Phobius"/>
    </source>
</evidence>
<keyword evidence="10" id="KW-1185">Reference proteome</keyword>
<keyword evidence="5 7" id="KW-1133">Transmembrane helix</keyword>
<feature type="transmembrane region" description="Helical" evidence="7">
    <location>
        <begin position="169"/>
        <end position="191"/>
    </location>
</feature>
<feature type="transmembrane region" description="Helical" evidence="7">
    <location>
        <begin position="337"/>
        <end position="354"/>
    </location>
</feature>
<dbReference type="InterPro" id="IPR011701">
    <property type="entry name" value="MFS"/>
</dbReference>
<dbReference type="InterPro" id="IPR036259">
    <property type="entry name" value="MFS_trans_sf"/>
</dbReference>
<feature type="transmembrane region" description="Helical" evidence="7">
    <location>
        <begin position="82"/>
        <end position="105"/>
    </location>
</feature>
<evidence type="ECO:0000256" key="4">
    <source>
        <dbReference type="ARBA" id="ARBA00022692"/>
    </source>
</evidence>
<dbReference type="PANTHER" id="PTHR42718">
    <property type="entry name" value="MAJOR FACILITATOR SUPERFAMILY MULTIDRUG TRANSPORTER MFSC"/>
    <property type="match status" value="1"/>
</dbReference>
<proteinExistence type="predicted"/>
<dbReference type="Proteomes" id="UP001499854">
    <property type="component" value="Unassembled WGS sequence"/>
</dbReference>
<feature type="transmembrane region" description="Helical" evidence="7">
    <location>
        <begin position="50"/>
        <end position="70"/>
    </location>
</feature>
<dbReference type="PROSITE" id="PS50850">
    <property type="entry name" value="MFS"/>
    <property type="match status" value="1"/>
</dbReference>